<keyword evidence="5 15" id="KW-0732">Signal</keyword>
<keyword evidence="18" id="KW-1185">Reference proteome</keyword>
<keyword evidence="6" id="KW-0677">Repeat</keyword>
<evidence type="ECO:0000256" key="11">
    <source>
        <dbReference type="ARBA" id="ARBA00023180"/>
    </source>
</evidence>
<feature type="domain" description="Cadherin" evidence="16">
    <location>
        <begin position="459"/>
        <end position="568"/>
    </location>
</feature>
<feature type="signal peptide" evidence="15">
    <location>
        <begin position="1"/>
        <end position="33"/>
    </location>
</feature>
<evidence type="ECO:0000256" key="3">
    <source>
        <dbReference type="ARBA" id="ARBA00022475"/>
    </source>
</evidence>
<dbReference type="FunFam" id="2.60.40.60:FF:000001">
    <property type="entry name" value="Protocadherin alpha 2"/>
    <property type="match status" value="1"/>
</dbReference>
<dbReference type="Ensembl" id="ENSLLET00000024383.1">
    <property type="protein sequence ID" value="ENSLLEP00000023491.1"/>
    <property type="gene ID" value="ENSLLEG00000014897.1"/>
</dbReference>
<dbReference type="Proteomes" id="UP000694569">
    <property type="component" value="Unplaced"/>
</dbReference>
<reference evidence="17" key="2">
    <citation type="submission" date="2025-09" db="UniProtKB">
        <authorList>
            <consortium name="Ensembl"/>
        </authorList>
    </citation>
    <scope>IDENTIFICATION</scope>
</reference>
<dbReference type="InterPro" id="IPR002126">
    <property type="entry name" value="Cadherin-like_dom"/>
</dbReference>
<dbReference type="OrthoDB" id="6252479at2759"/>
<dbReference type="PANTHER" id="PTHR24028:SF349">
    <property type="entry name" value="PROTOCADHERIN GAMMA-C5"/>
    <property type="match status" value="1"/>
</dbReference>
<dbReference type="FunFam" id="2.60.40.60:FF:000002">
    <property type="entry name" value="Protocadherin alpha 2"/>
    <property type="match status" value="1"/>
</dbReference>
<keyword evidence="7 12" id="KW-0106">Calcium</keyword>
<evidence type="ECO:0000256" key="15">
    <source>
        <dbReference type="SAM" id="SignalP"/>
    </source>
</evidence>
<dbReference type="GO" id="GO:0005509">
    <property type="term" value="F:calcium ion binding"/>
    <property type="evidence" value="ECO:0007669"/>
    <property type="project" value="UniProtKB-UniRule"/>
</dbReference>
<dbReference type="SUPFAM" id="SSF49313">
    <property type="entry name" value="Cadherin-like"/>
    <property type="match status" value="6"/>
</dbReference>
<evidence type="ECO:0000256" key="8">
    <source>
        <dbReference type="ARBA" id="ARBA00022889"/>
    </source>
</evidence>
<proteinExistence type="predicted"/>
<dbReference type="InterPro" id="IPR050174">
    <property type="entry name" value="Protocadherin/Cadherin-CA"/>
</dbReference>
<dbReference type="PANTHER" id="PTHR24028">
    <property type="entry name" value="CADHERIN-87A"/>
    <property type="match status" value="1"/>
</dbReference>
<evidence type="ECO:0000256" key="5">
    <source>
        <dbReference type="ARBA" id="ARBA00022729"/>
    </source>
</evidence>
<keyword evidence="8" id="KW-0130">Cell adhesion</keyword>
<evidence type="ECO:0000256" key="13">
    <source>
        <dbReference type="SAM" id="MobiDB-lite"/>
    </source>
</evidence>
<dbReference type="FunFam" id="2.60.40.60:FF:000129">
    <property type="entry name" value="protocadherin alpha-C2 isoform X1"/>
    <property type="match status" value="1"/>
</dbReference>
<feature type="domain" description="Cadherin" evidence="16">
    <location>
        <begin position="138"/>
        <end position="246"/>
    </location>
</feature>
<dbReference type="PRINTS" id="PR00205">
    <property type="entry name" value="CADHERIN"/>
</dbReference>
<dbReference type="InterPro" id="IPR013164">
    <property type="entry name" value="Cadherin_N"/>
</dbReference>
<dbReference type="GO" id="GO:0005886">
    <property type="term" value="C:plasma membrane"/>
    <property type="evidence" value="ECO:0007669"/>
    <property type="project" value="UniProtKB-SubCell"/>
</dbReference>
<feature type="domain" description="Cadherin" evidence="16">
    <location>
        <begin position="590"/>
        <end position="671"/>
    </location>
</feature>
<evidence type="ECO:0000256" key="4">
    <source>
        <dbReference type="ARBA" id="ARBA00022692"/>
    </source>
</evidence>
<feature type="compositionally biased region" description="Basic and acidic residues" evidence="13">
    <location>
        <begin position="852"/>
        <end position="862"/>
    </location>
</feature>
<feature type="region of interest" description="Disordered" evidence="13">
    <location>
        <begin position="845"/>
        <end position="865"/>
    </location>
</feature>
<keyword evidence="4 14" id="KW-0812">Transmembrane</keyword>
<dbReference type="FunFam" id="2.60.40.60:FF:000018">
    <property type="entry name" value="Protocadherin gamma c3"/>
    <property type="match status" value="1"/>
</dbReference>
<reference evidence="17" key="1">
    <citation type="submission" date="2025-08" db="UniProtKB">
        <authorList>
            <consortium name="Ensembl"/>
        </authorList>
    </citation>
    <scope>IDENTIFICATION</scope>
</reference>
<dbReference type="Pfam" id="PF08266">
    <property type="entry name" value="Cadherin_2"/>
    <property type="match status" value="1"/>
</dbReference>
<evidence type="ECO:0000256" key="6">
    <source>
        <dbReference type="ARBA" id="ARBA00022737"/>
    </source>
</evidence>
<feature type="chain" id="PRO_5034170299" description="Cadherin domain-containing protein" evidence="15">
    <location>
        <begin position="34"/>
        <end position="888"/>
    </location>
</feature>
<evidence type="ECO:0000256" key="7">
    <source>
        <dbReference type="ARBA" id="ARBA00022837"/>
    </source>
</evidence>
<dbReference type="InterPro" id="IPR020894">
    <property type="entry name" value="Cadherin_CS"/>
</dbReference>
<dbReference type="CDD" id="cd11304">
    <property type="entry name" value="Cadherin_repeat"/>
    <property type="match status" value="5"/>
</dbReference>
<evidence type="ECO:0000256" key="1">
    <source>
        <dbReference type="ARBA" id="ARBA00003436"/>
    </source>
</evidence>
<evidence type="ECO:0000256" key="12">
    <source>
        <dbReference type="PROSITE-ProRule" id="PRU00043"/>
    </source>
</evidence>
<comment type="subcellular location">
    <subcellularLocation>
        <location evidence="2">Cell membrane</location>
        <topology evidence="2">Single-pass type I membrane protein</topology>
    </subcellularLocation>
</comment>
<evidence type="ECO:0000256" key="2">
    <source>
        <dbReference type="ARBA" id="ARBA00004251"/>
    </source>
</evidence>
<feature type="domain" description="Cadherin" evidence="16">
    <location>
        <begin position="38"/>
        <end position="137"/>
    </location>
</feature>
<sequence length="888" mass="99668">YGPKIINITQMTMAWKWQVLCVLFVICWDQGRGQLHYTVIEESEPGTSIGNVASDLGLTIKEITERNLRLGSEESKRYFYIKLKSGDLLLNEKIDRENLCTVSSGCVLAVELIIEKPLELFRLAIDVLDINDNSPYFVNADRVVKIAELAAPGLRFPLECAIDPDVGSNAVSSYQISQSHYFSLNVIELKDGKLFPELVLENSLDREEIQEHHLLLIALDGGHPSRTGTTKITVHVLDNNDNPPIFDQSAYKTSLMENIPLDTFVIKLNATDLDEGLNSETEYSFEDHTSSRVRELFKLDSVTGEIWTKGDIDFEESSFYDIYIKAKDKGVPVMEGHCVIHVEIEDTNDNAPEVFITSLEKSIPENTPIGTIVGLFNIIDRDSGRNGEVQLKLPLGLPFKFRSVENHFSLFTDANLDREFTSQYTIYLVATDLGSPPMYTETTIVLNISDVNDNSPMFSFPTFNAYIQENNIPGQLLYKIDATDADMEENSFLKFYISEVFLSGSPLSSFIYINELTGNVYAQRSFDYEEIQLIEVMVFVEDGGLPKHRSNATLYIFILDENDNQPIILYPLLTKETAEHQKLTRPLSAGFLATKVSAVDADSGLNALLTFSILEATDLSIFRVNAHTGEIKTLRGLTETDENFHTILVIVRDHGKPALSSTATLYISFEEPVLDESTEVQDYQTAHNDQSNMTLYLLISLAAISVVSISTFVVVTIKCLRMEDSRSLCSCVSKTETQSLQHCPPSSLQINTEGTLRYMDVKTTSRPSTFKKYHSPPLDRTDFTFLRPLDFPQLKDILNDADEPFTESCYYNLTDSAATESVSCNSKPPKNQILTSYTAARMAAQSAVSGRTEQRETGEKKSPVSLCARSANKQDFMDSMKQMLWTVR</sequence>
<evidence type="ECO:0000256" key="9">
    <source>
        <dbReference type="ARBA" id="ARBA00022989"/>
    </source>
</evidence>
<dbReference type="SMART" id="SM00112">
    <property type="entry name" value="CA"/>
    <property type="match status" value="6"/>
</dbReference>
<dbReference type="AlphaFoldDB" id="A0A8C5PJ34"/>
<evidence type="ECO:0000256" key="14">
    <source>
        <dbReference type="SAM" id="Phobius"/>
    </source>
</evidence>
<evidence type="ECO:0000313" key="18">
    <source>
        <dbReference type="Proteomes" id="UP000694569"/>
    </source>
</evidence>
<dbReference type="InterPro" id="IPR032455">
    <property type="entry name" value="Cadherin_C"/>
</dbReference>
<keyword evidence="9 14" id="KW-1133">Transmembrane helix</keyword>
<dbReference type="FunFam" id="2.60.40.60:FF:000004">
    <property type="entry name" value="Protocadherin 1 gamma 2"/>
    <property type="match status" value="1"/>
</dbReference>
<keyword evidence="11" id="KW-0325">Glycoprotein</keyword>
<dbReference type="Pfam" id="PF00028">
    <property type="entry name" value="Cadherin"/>
    <property type="match status" value="5"/>
</dbReference>
<accession>A0A8C5PJ34</accession>
<keyword evidence="10 14" id="KW-0472">Membrane</keyword>
<dbReference type="FunFam" id="2.60.40.60:FF:000006">
    <property type="entry name" value="Protocadherin alpha 2"/>
    <property type="match status" value="1"/>
</dbReference>
<dbReference type="Gene3D" id="2.60.40.60">
    <property type="entry name" value="Cadherins"/>
    <property type="match status" value="6"/>
</dbReference>
<keyword evidence="3" id="KW-1003">Cell membrane</keyword>
<feature type="transmembrane region" description="Helical" evidence="14">
    <location>
        <begin position="695"/>
        <end position="717"/>
    </location>
</feature>
<feature type="domain" description="Cadherin" evidence="16">
    <location>
        <begin position="247"/>
        <end position="354"/>
    </location>
</feature>
<dbReference type="PROSITE" id="PS50268">
    <property type="entry name" value="CADHERIN_2"/>
    <property type="match status" value="6"/>
</dbReference>
<dbReference type="PROSITE" id="PS00232">
    <property type="entry name" value="CADHERIN_1"/>
    <property type="match status" value="3"/>
</dbReference>
<dbReference type="GeneTree" id="ENSGT00940000162232"/>
<feature type="domain" description="Cadherin" evidence="16">
    <location>
        <begin position="355"/>
        <end position="458"/>
    </location>
</feature>
<protein>
    <recommendedName>
        <fullName evidence="16">Cadherin domain-containing protein</fullName>
    </recommendedName>
</protein>
<comment type="function">
    <text evidence="1">Potential calcium-dependent cell-adhesion protein. May be involved in the establishment and maintenance of specific neuronal connections in the brain.</text>
</comment>
<evidence type="ECO:0000259" key="16">
    <source>
        <dbReference type="PROSITE" id="PS50268"/>
    </source>
</evidence>
<organism evidence="17 18">
    <name type="scientific">Leptobrachium leishanense</name>
    <name type="common">Leishan spiny toad</name>
    <dbReference type="NCBI Taxonomy" id="445787"/>
    <lineage>
        <taxon>Eukaryota</taxon>
        <taxon>Metazoa</taxon>
        <taxon>Chordata</taxon>
        <taxon>Craniata</taxon>
        <taxon>Vertebrata</taxon>
        <taxon>Euteleostomi</taxon>
        <taxon>Amphibia</taxon>
        <taxon>Batrachia</taxon>
        <taxon>Anura</taxon>
        <taxon>Pelobatoidea</taxon>
        <taxon>Megophryidae</taxon>
        <taxon>Leptobrachium</taxon>
    </lineage>
</organism>
<dbReference type="GO" id="GO:0007156">
    <property type="term" value="P:homophilic cell adhesion via plasma membrane adhesion molecules"/>
    <property type="evidence" value="ECO:0007669"/>
    <property type="project" value="InterPro"/>
</dbReference>
<dbReference type="InterPro" id="IPR015919">
    <property type="entry name" value="Cadherin-like_sf"/>
</dbReference>
<name>A0A8C5PJ34_9ANUR</name>
<evidence type="ECO:0000256" key="10">
    <source>
        <dbReference type="ARBA" id="ARBA00023136"/>
    </source>
</evidence>
<dbReference type="Pfam" id="PF16492">
    <property type="entry name" value="Cadherin_C_2"/>
    <property type="match status" value="1"/>
</dbReference>
<evidence type="ECO:0000313" key="17">
    <source>
        <dbReference type="Ensembl" id="ENSLLEP00000023491.1"/>
    </source>
</evidence>